<dbReference type="SUPFAM" id="SSF46689">
    <property type="entry name" value="Homeodomain-like"/>
    <property type="match status" value="1"/>
</dbReference>
<dbReference type="InterPro" id="IPR039538">
    <property type="entry name" value="BetI_C"/>
</dbReference>
<dbReference type="Pfam" id="PF13977">
    <property type="entry name" value="TetR_C_6"/>
    <property type="match status" value="1"/>
</dbReference>
<keyword evidence="8" id="KW-1185">Reference proteome</keyword>
<dbReference type="Pfam" id="PF00440">
    <property type="entry name" value="TetR_N"/>
    <property type="match status" value="1"/>
</dbReference>
<comment type="caution">
    <text evidence="7">The sequence shown here is derived from an EMBL/GenBank/DDBJ whole genome shotgun (WGS) entry which is preliminary data.</text>
</comment>
<dbReference type="InterPro" id="IPR009057">
    <property type="entry name" value="Homeodomain-like_sf"/>
</dbReference>
<evidence type="ECO:0000259" key="6">
    <source>
        <dbReference type="PROSITE" id="PS50977"/>
    </source>
</evidence>
<dbReference type="InterPro" id="IPR001647">
    <property type="entry name" value="HTH_TetR"/>
</dbReference>
<gene>
    <name evidence="7" type="ORF">FHS55_001468</name>
</gene>
<dbReference type="SUPFAM" id="SSF48498">
    <property type="entry name" value="Tetracyclin repressor-like, C-terminal domain"/>
    <property type="match status" value="1"/>
</dbReference>
<evidence type="ECO:0000256" key="4">
    <source>
        <dbReference type="ARBA" id="ARBA00023163"/>
    </source>
</evidence>
<dbReference type="PANTHER" id="PTHR30055">
    <property type="entry name" value="HTH-TYPE TRANSCRIPTIONAL REGULATOR RUTR"/>
    <property type="match status" value="1"/>
</dbReference>
<name>A0A839Z721_9HYPH</name>
<dbReference type="Gene3D" id="1.10.357.10">
    <property type="entry name" value="Tetracycline Repressor, domain 2"/>
    <property type="match status" value="1"/>
</dbReference>
<organism evidence="7 8">
    <name type="scientific">Ancylobacter tetraedralis</name>
    <dbReference type="NCBI Taxonomy" id="217068"/>
    <lineage>
        <taxon>Bacteria</taxon>
        <taxon>Pseudomonadati</taxon>
        <taxon>Pseudomonadota</taxon>
        <taxon>Alphaproteobacteria</taxon>
        <taxon>Hyphomicrobiales</taxon>
        <taxon>Xanthobacteraceae</taxon>
        <taxon>Ancylobacter</taxon>
    </lineage>
</organism>
<dbReference type="GO" id="GO:0000976">
    <property type="term" value="F:transcription cis-regulatory region binding"/>
    <property type="evidence" value="ECO:0007669"/>
    <property type="project" value="TreeGrafter"/>
</dbReference>
<evidence type="ECO:0000256" key="1">
    <source>
        <dbReference type="ARBA" id="ARBA00022491"/>
    </source>
</evidence>
<dbReference type="GO" id="GO:0003700">
    <property type="term" value="F:DNA-binding transcription factor activity"/>
    <property type="evidence" value="ECO:0007669"/>
    <property type="project" value="TreeGrafter"/>
</dbReference>
<evidence type="ECO:0000313" key="7">
    <source>
        <dbReference type="EMBL" id="MBB3770873.1"/>
    </source>
</evidence>
<reference evidence="7 8" key="1">
    <citation type="submission" date="2020-08" db="EMBL/GenBank/DDBJ databases">
        <title>Genomic Encyclopedia of Type Strains, Phase IV (KMG-IV): sequencing the most valuable type-strain genomes for metagenomic binning, comparative biology and taxonomic classification.</title>
        <authorList>
            <person name="Goeker M."/>
        </authorList>
    </citation>
    <scope>NUCLEOTIDE SEQUENCE [LARGE SCALE GENOMIC DNA]</scope>
    <source>
        <strain evidence="7 8">DSM 5895</strain>
    </source>
</reference>
<proteinExistence type="predicted"/>
<dbReference type="PROSITE" id="PS50977">
    <property type="entry name" value="HTH_TETR_2"/>
    <property type="match status" value="1"/>
</dbReference>
<evidence type="ECO:0000256" key="5">
    <source>
        <dbReference type="PROSITE-ProRule" id="PRU00335"/>
    </source>
</evidence>
<dbReference type="EMBL" id="JACICD010000002">
    <property type="protein sequence ID" value="MBB3770873.1"/>
    <property type="molecule type" value="Genomic_DNA"/>
</dbReference>
<dbReference type="InterPro" id="IPR050109">
    <property type="entry name" value="HTH-type_TetR-like_transc_reg"/>
</dbReference>
<evidence type="ECO:0000256" key="3">
    <source>
        <dbReference type="ARBA" id="ARBA00023125"/>
    </source>
</evidence>
<dbReference type="AlphaFoldDB" id="A0A839Z721"/>
<dbReference type="PANTHER" id="PTHR30055:SF226">
    <property type="entry name" value="HTH-TYPE TRANSCRIPTIONAL REGULATOR PKSA"/>
    <property type="match status" value="1"/>
</dbReference>
<keyword evidence="3 5" id="KW-0238">DNA-binding</keyword>
<protein>
    <submittedName>
        <fullName evidence="7">AcrR family transcriptional regulator</fullName>
    </submittedName>
</protein>
<keyword evidence="1" id="KW-0678">Repressor</keyword>
<feature type="DNA-binding region" description="H-T-H motif" evidence="5">
    <location>
        <begin position="79"/>
        <end position="98"/>
    </location>
</feature>
<keyword evidence="2" id="KW-0805">Transcription regulation</keyword>
<accession>A0A839Z721</accession>
<feature type="domain" description="HTH tetR-type" evidence="6">
    <location>
        <begin position="56"/>
        <end position="116"/>
    </location>
</feature>
<dbReference type="InterPro" id="IPR036271">
    <property type="entry name" value="Tet_transcr_reg_TetR-rel_C_sf"/>
</dbReference>
<sequence>MENERSFLTPCAFATLMPLRGRLKSGGAMTVAVRAGAEASSDVPDTGGGRRGPTRIDARRRVLDGAIACFTRSGFHGTSMHEICAEAGMSPGALYRYFPSKEAIIIAIVEEERALRAGLVETLESAPTFIEGLLRMGHALFSGELSMICLELGPEIYAEASRNPALKPTFQAVEDEMNVALRRAFLAARARGEVDPTIDPDVALLLINAIGDGLVLRNRFDPELTLERAAPAFAMLIARMLAPASVFAASAAAASVPGAAHSDITP</sequence>
<dbReference type="PRINTS" id="PR00455">
    <property type="entry name" value="HTHTETR"/>
</dbReference>
<keyword evidence="4" id="KW-0804">Transcription</keyword>
<dbReference type="Proteomes" id="UP000533469">
    <property type="component" value="Unassembled WGS sequence"/>
</dbReference>
<evidence type="ECO:0000256" key="2">
    <source>
        <dbReference type="ARBA" id="ARBA00023015"/>
    </source>
</evidence>
<evidence type="ECO:0000313" key="8">
    <source>
        <dbReference type="Proteomes" id="UP000533469"/>
    </source>
</evidence>